<gene>
    <name evidence="1" type="ORF">DR864_21665</name>
</gene>
<protein>
    <recommendedName>
        <fullName evidence="3">Transposase Helix-turn-helix domain-containing protein</fullName>
    </recommendedName>
</protein>
<dbReference type="EMBL" id="CP030850">
    <property type="protein sequence ID" value="AXE20172.1"/>
    <property type="molecule type" value="Genomic_DNA"/>
</dbReference>
<dbReference type="OrthoDB" id="517619at2"/>
<keyword evidence="2" id="KW-1185">Reference proteome</keyword>
<organism evidence="1 2">
    <name type="scientific">Runella rosea</name>
    <dbReference type="NCBI Taxonomy" id="2259595"/>
    <lineage>
        <taxon>Bacteria</taxon>
        <taxon>Pseudomonadati</taxon>
        <taxon>Bacteroidota</taxon>
        <taxon>Cytophagia</taxon>
        <taxon>Cytophagales</taxon>
        <taxon>Spirosomataceae</taxon>
        <taxon>Runella</taxon>
    </lineage>
</organism>
<sequence>MSNNTSFIGRAILNKNMIIITIQRYLNLQNDDVALRQLTGLKKQEFETLHSFFENEWKNYFSQFTLEGAPRLRQTSLRRNNIFTDNRDALLFGLIYLKGDILQEQLAAFFTIDQPKASKYLSLVKRLLQSILSKHAQVLPKSKRLRILKALR</sequence>
<proteinExistence type="predicted"/>
<accession>A0A344TNF1</accession>
<evidence type="ECO:0008006" key="3">
    <source>
        <dbReference type="Google" id="ProtNLM"/>
    </source>
</evidence>
<evidence type="ECO:0000313" key="2">
    <source>
        <dbReference type="Proteomes" id="UP000251993"/>
    </source>
</evidence>
<dbReference type="AlphaFoldDB" id="A0A344TNF1"/>
<reference evidence="1 2" key="1">
    <citation type="submission" date="2018-07" db="EMBL/GenBank/DDBJ databases">
        <title>Genome sequencing of Runella.</title>
        <authorList>
            <person name="Baek M.-G."/>
            <person name="Yi H."/>
        </authorList>
    </citation>
    <scope>NUCLEOTIDE SEQUENCE [LARGE SCALE GENOMIC DNA]</scope>
    <source>
        <strain evidence="1 2">HYN0085</strain>
    </source>
</reference>
<evidence type="ECO:0000313" key="1">
    <source>
        <dbReference type="EMBL" id="AXE20172.1"/>
    </source>
</evidence>
<dbReference type="KEGG" id="run:DR864_21665"/>
<dbReference type="Proteomes" id="UP000251993">
    <property type="component" value="Chromosome"/>
</dbReference>
<name>A0A344TNF1_9BACT</name>